<evidence type="ECO:0000313" key="2">
    <source>
        <dbReference type="Proteomes" id="UP000276776"/>
    </source>
</evidence>
<dbReference type="Proteomes" id="UP000276776">
    <property type="component" value="Unassembled WGS sequence"/>
</dbReference>
<reference evidence="1 2" key="2">
    <citation type="submission" date="2018-11" db="EMBL/GenBank/DDBJ databases">
        <authorList>
            <consortium name="Pathogen Informatics"/>
        </authorList>
    </citation>
    <scope>NUCLEOTIDE SEQUENCE [LARGE SCALE GENOMIC DNA]</scope>
</reference>
<organism evidence="3">
    <name type="scientific">Thelazia callipaeda</name>
    <name type="common">Oriental eyeworm</name>
    <name type="synonym">Parasitic nematode</name>
    <dbReference type="NCBI Taxonomy" id="103827"/>
    <lineage>
        <taxon>Eukaryota</taxon>
        <taxon>Metazoa</taxon>
        <taxon>Ecdysozoa</taxon>
        <taxon>Nematoda</taxon>
        <taxon>Chromadorea</taxon>
        <taxon>Rhabditida</taxon>
        <taxon>Spirurina</taxon>
        <taxon>Spiruromorpha</taxon>
        <taxon>Thelazioidea</taxon>
        <taxon>Thelaziidae</taxon>
        <taxon>Thelazia</taxon>
    </lineage>
</organism>
<dbReference type="AlphaFoldDB" id="A0A0N5D4V4"/>
<keyword evidence="2" id="KW-1185">Reference proteome</keyword>
<proteinExistence type="predicted"/>
<sequence length="724" mass="83345">MIQYDAETGSFGNNTVIPINKKTDSSISSQFRELCASLRQFKDAVVFEELPQARFYNAWIKGQNNALNTIFACCYYDCPEKKSTWLIYMKSYYARGLDYTVKSKWEIIPTYQGEHLYKQEYYSSYDSANKIGSCIDSRGHLIPLTFQNYVCYMVAHDFLNHYAVEGLAEPRSKDKTAIVNMGRFSGAKLSIMNKLSCTNTFQLQASFLPIKLQSSSECFIYVMMNYSYGYECCCYGYDAAACQDKLVQAIDIGKDSDKDSTSKIVCAYRNSSEISGNGLQYHTTVDDFLKNSKQSTMCQLYVFRISSTPLFSRSEFEVSDLADRTFFRIKSEHSTLHLNVSALLPSNNAEFMKSKRITWKSYNHDARIYFAYKFTCSHMHVWDARESSILSFRCAELLRGALSPIDFTYALLKTENCRFADVFLNVPYMATRECKYFPTQRHIFNSVKARFPIRLIACRCSTNSTAEACDTANEPIEMEWVNGHACGNYEKDKLNFIEENVTNNWVTPFCYTQIWVYNRGAGIMYKTKGSSLQHLYELQNKFMSDTLLYITHALSGDVWSNCYLSEGGAICLCHELDIELSEDVCNGMSKRYHALSFAYYDILASSVWRYERNPFASLTDQKKSPKTCMLPLVFASIEVKGNEAVMWSDCAYQTKSIQDDNTIELMYCTEYLVMDECMVRVYHAETTEQYLVCCCSNCDLTSAFIARLHHRMLEQIERDSRLKD</sequence>
<evidence type="ECO:0000313" key="1">
    <source>
        <dbReference type="EMBL" id="VDN05519.1"/>
    </source>
</evidence>
<evidence type="ECO:0000313" key="3">
    <source>
        <dbReference type="WBParaSite" id="TCLT_0000801501-mRNA-1"/>
    </source>
</evidence>
<name>A0A0N5D4V4_THECL</name>
<accession>A0A0N5D4V4</accession>
<protein>
    <submittedName>
        <fullName evidence="3">SCP domain-containing protein</fullName>
    </submittedName>
</protein>
<dbReference type="WBParaSite" id="TCLT_0000801501-mRNA-1">
    <property type="protein sequence ID" value="TCLT_0000801501-mRNA-1"/>
    <property type="gene ID" value="TCLT_0000801501"/>
</dbReference>
<reference evidence="3" key="1">
    <citation type="submission" date="2016-04" db="UniProtKB">
        <authorList>
            <consortium name="WormBaseParasite"/>
        </authorList>
    </citation>
    <scope>IDENTIFICATION</scope>
</reference>
<gene>
    <name evidence="1" type="ORF">TCLT_LOCUS8004</name>
</gene>
<dbReference type="EMBL" id="UYYF01004569">
    <property type="protein sequence ID" value="VDN05519.1"/>
    <property type="molecule type" value="Genomic_DNA"/>
</dbReference>